<evidence type="ECO:0000256" key="4">
    <source>
        <dbReference type="ARBA" id="ARBA00022833"/>
    </source>
</evidence>
<evidence type="ECO:0000256" key="3">
    <source>
        <dbReference type="ARBA" id="ARBA00022801"/>
    </source>
</evidence>
<dbReference type="GO" id="GO:0055086">
    <property type="term" value="P:nucleobase-containing small molecule metabolic process"/>
    <property type="evidence" value="ECO:0007669"/>
    <property type="project" value="UniProtKB-ARBA"/>
</dbReference>
<dbReference type="GO" id="GO:0072527">
    <property type="term" value="P:pyrimidine-containing compound metabolic process"/>
    <property type="evidence" value="ECO:0007669"/>
    <property type="project" value="UniProtKB-ARBA"/>
</dbReference>
<dbReference type="PROSITE" id="PS51747">
    <property type="entry name" value="CYT_DCMP_DEAMINASES_2"/>
    <property type="match status" value="1"/>
</dbReference>
<name>A0A2W7SKI0_9BACT</name>
<reference evidence="6 7" key="1">
    <citation type="submission" date="2018-06" db="EMBL/GenBank/DDBJ databases">
        <title>Genomic Encyclopedia of Archaeal and Bacterial Type Strains, Phase II (KMG-II): from individual species to whole genera.</title>
        <authorList>
            <person name="Goeker M."/>
        </authorList>
    </citation>
    <scope>NUCLEOTIDE SEQUENCE [LARGE SCALE GENOMIC DNA]</scope>
    <source>
        <strain evidence="6 7">DSM 23241</strain>
    </source>
</reference>
<dbReference type="Gene3D" id="3.40.140.10">
    <property type="entry name" value="Cytidine Deaminase, domain 2"/>
    <property type="match status" value="1"/>
</dbReference>
<dbReference type="GO" id="GO:0008270">
    <property type="term" value="F:zinc ion binding"/>
    <property type="evidence" value="ECO:0007669"/>
    <property type="project" value="InterPro"/>
</dbReference>
<keyword evidence="2" id="KW-0479">Metal-binding</keyword>
<organism evidence="6 7">
    <name type="scientific">Hydrotalea sandarakina</name>
    <dbReference type="NCBI Taxonomy" id="1004304"/>
    <lineage>
        <taxon>Bacteria</taxon>
        <taxon>Pseudomonadati</taxon>
        <taxon>Bacteroidota</taxon>
        <taxon>Chitinophagia</taxon>
        <taxon>Chitinophagales</taxon>
        <taxon>Chitinophagaceae</taxon>
        <taxon>Hydrotalea</taxon>
    </lineage>
</organism>
<feature type="domain" description="CMP/dCMP-type deaminase" evidence="5">
    <location>
        <begin position="21"/>
        <end position="145"/>
    </location>
</feature>
<evidence type="ECO:0000256" key="1">
    <source>
        <dbReference type="ARBA" id="ARBA00006576"/>
    </source>
</evidence>
<comment type="similarity">
    <text evidence="1">Belongs to the cytidine and deoxycytidylate deaminase family.</text>
</comment>
<evidence type="ECO:0000313" key="7">
    <source>
        <dbReference type="Proteomes" id="UP000249720"/>
    </source>
</evidence>
<proteinExistence type="inferred from homology"/>
<evidence type="ECO:0000259" key="5">
    <source>
        <dbReference type="PROSITE" id="PS51747"/>
    </source>
</evidence>
<dbReference type="PROSITE" id="PS00903">
    <property type="entry name" value="CYT_DCMP_DEAMINASES_1"/>
    <property type="match status" value="1"/>
</dbReference>
<keyword evidence="4" id="KW-0862">Zinc</keyword>
<keyword evidence="3" id="KW-0378">Hydrolase</keyword>
<dbReference type="EMBL" id="QKZV01000003">
    <property type="protein sequence ID" value="PZX63435.1"/>
    <property type="molecule type" value="Genomic_DNA"/>
</dbReference>
<dbReference type="InterPro" id="IPR050202">
    <property type="entry name" value="Cyt/Deoxycyt_deaminase"/>
</dbReference>
<dbReference type="SUPFAM" id="SSF53927">
    <property type="entry name" value="Cytidine deaminase-like"/>
    <property type="match status" value="1"/>
</dbReference>
<dbReference type="Proteomes" id="UP000249720">
    <property type="component" value="Unassembled WGS sequence"/>
</dbReference>
<dbReference type="NCBIfam" id="NF004064">
    <property type="entry name" value="PRK05578.1"/>
    <property type="match status" value="1"/>
</dbReference>
<sequence>MHQKHIEFTFQVYNDINELSESDAKLVEKARHNTALAYAPYSQFRVSAAALLSNGEIVTGTNQENASYPVSICAERSLLASAAALFPEAYITTMAITYDTNRNNSLQPISPCGMCRQAIIEHQSRYGHTMRLILASKWGEIIVVENATSLLPLAFSNKAM</sequence>
<dbReference type="PANTHER" id="PTHR11644:SF2">
    <property type="entry name" value="CYTIDINE DEAMINASE"/>
    <property type="match status" value="1"/>
</dbReference>
<dbReference type="GO" id="GO:0005829">
    <property type="term" value="C:cytosol"/>
    <property type="evidence" value="ECO:0007669"/>
    <property type="project" value="TreeGrafter"/>
</dbReference>
<dbReference type="GO" id="GO:0042802">
    <property type="term" value="F:identical protein binding"/>
    <property type="evidence" value="ECO:0007669"/>
    <property type="project" value="UniProtKB-ARBA"/>
</dbReference>
<dbReference type="CDD" id="cd01283">
    <property type="entry name" value="cytidine_deaminase"/>
    <property type="match status" value="1"/>
</dbReference>
<evidence type="ECO:0000256" key="2">
    <source>
        <dbReference type="ARBA" id="ARBA00022723"/>
    </source>
</evidence>
<accession>A0A2W7SKI0</accession>
<dbReference type="AlphaFoldDB" id="A0A2W7SKI0"/>
<dbReference type="InterPro" id="IPR016193">
    <property type="entry name" value="Cytidine_deaminase-like"/>
</dbReference>
<dbReference type="RefSeq" id="WP_111294047.1">
    <property type="nucleotide sequence ID" value="NZ_QKZV01000003.1"/>
</dbReference>
<dbReference type="PANTHER" id="PTHR11644">
    <property type="entry name" value="CYTIDINE DEAMINASE"/>
    <property type="match status" value="1"/>
</dbReference>
<dbReference type="InterPro" id="IPR016192">
    <property type="entry name" value="APOBEC/CMP_deaminase_Zn-bd"/>
</dbReference>
<dbReference type="OrthoDB" id="9795347at2"/>
<keyword evidence="7" id="KW-1185">Reference proteome</keyword>
<dbReference type="Pfam" id="PF00383">
    <property type="entry name" value="dCMP_cyt_deam_1"/>
    <property type="match status" value="1"/>
</dbReference>
<comment type="caution">
    <text evidence="6">The sequence shown here is derived from an EMBL/GenBank/DDBJ whole genome shotgun (WGS) entry which is preliminary data.</text>
</comment>
<evidence type="ECO:0000313" key="6">
    <source>
        <dbReference type="EMBL" id="PZX63435.1"/>
    </source>
</evidence>
<dbReference type="GO" id="GO:0004126">
    <property type="term" value="F:cytidine deaminase activity"/>
    <property type="evidence" value="ECO:0007669"/>
    <property type="project" value="TreeGrafter"/>
</dbReference>
<gene>
    <name evidence="6" type="ORF">LX80_01079</name>
</gene>
<dbReference type="InterPro" id="IPR002125">
    <property type="entry name" value="CMP_dCMP_dom"/>
</dbReference>
<protein>
    <submittedName>
        <fullName evidence="6">Cytidine deaminase</fullName>
    </submittedName>
</protein>